<gene>
    <name evidence="3" type="ORF">JR064_21280</name>
</gene>
<dbReference type="EMBL" id="JAFIWB010000037">
    <property type="protein sequence ID" value="MBN6104703.1"/>
    <property type="molecule type" value="Genomic_DNA"/>
</dbReference>
<feature type="signal peptide" evidence="2">
    <location>
        <begin position="1"/>
        <end position="17"/>
    </location>
</feature>
<protein>
    <submittedName>
        <fullName evidence="3">Uncharacterized protein</fullName>
    </submittedName>
</protein>
<dbReference type="Proteomes" id="UP000695802">
    <property type="component" value="Unassembled WGS sequence"/>
</dbReference>
<reference evidence="3 4" key="1">
    <citation type="submission" date="2021-02" db="EMBL/GenBank/DDBJ databases">
        <title>Taxonomically Unique Crown Gall-Associated Xanthomonas Stains Have Deficiency in Virulence Repertories.</title>
        <authorList>
            <person name="Mafakheri H."/>
            <person name="Taghavi S.M."/>
            <person name="Dimkic I."/>
            <person name="Nemanja K."/>
            <person name="Osdaghi E."/>
        </authorList>
    </citation>
    <scope>NUCLEOTIDE SEQUENCE [LARGE SCALE GENOMIC DNA]</scope>
    <source>
        <strain evidence="3 4">FX4</strain>
    </source>
</reference>
<evidence type="ECO:0000256" key="1">
    <source>
        <dbReference type="SAM" id="MobiDB-lite"/>
    </source>
</evidence>
<proteinExistence type="predicted"/>
<evidence type="ECO:0000256" key="2">
    <source>
        <dbReference type="SAM" id="SignalP"/>
    </source>
</evidence>
<accession>A0ABS3B8N0</accession>
<feature type="compositionally biased region" description="Polar residues" evidence="1">
    <location>
        <begin position="120"/>
        <end position="132"/>
    </location>
</feature>
<name>A0ABS3B8N0_9XANT</name>
<keyword evidence="2" id="KW-0732">Signal</keyword>
<feature type="region of interest" description="Disordered" evidence="1">
    <location>
        <begin position="109"/>
        <end position="132"/>
    </location>
</feature>
<evidence type="ECO:0000313" key="4">
    <source>
        <dbReference type="Proteomes" id="UP000695802"/>
    </source>
</evidence>
<organism evidence="3 4">
    <name type="scientific">Xanthomonas bonasiae</name>
    <dbReference type="NCBI Taxonomy" id="2810351"/>
    <lineage>
        <taxon>Bacteria</taxon>
        <taxon>Pseudomonadati</taxon>
        <taxon>Pseudomonadota</taxon>
        <taxon>Gammaproteobacteria</taxon>
        <taxon>Lysobacterales</taxon>
        <taxon>Lysobacteraceae</taxon>
        <taxon>Xanthomonas</taxon>
    </lineage>
</organism>
<evidence type="ECO:0000313" key="3">
    <source>
        <dbReference type="EMBL" id="MBN6104703.1"/>
    </source>
</evidence>
<comment type="caution">
    <text evidence="3">The sequence shown here is derived from an EMBL/GenBank/DDBJ whole genome shotgun (WGS) entry which is preliminary data.</text>
</comment>
<sequence length="132" mass="14306">MMMSVLLVIGALAGAQAPFHVSNTEEYSNVCSVEDGDVVGTTIRIVPAINGPHLSIQRYEGGPLAPNVFYPAVERDRLVVKSARNEVLYTIRRDGSDVLIKYLNGEAGRDGNSTEERLSPTIQNGNAFPSCR</sequence>
<feature type="chain" id="PRO_5045246005" evidence="2">
    <location>
        <begin position="18"/>
        <end position="132"/>
    </location>
</feature>
<feature type="compositionally biased region" description="Basic and acidic residues" evidence="1">
    <location>
        <begin position="109"/>
        <end position="118"/>
    </location>
</feature>
<keyword evidence="4" id="KW-1185">Reference proteome</keyword>